<feature type="compositionally biased region" description="Basic and acidic residues" evidence="1">
    <location>
        <begin position="774"/>
        <end position="808"/>
    </location>
</feature>
<sequence length="808" mass="86604">MSTSIKLDSMSASQWTPTTKITTRSTTRTAIIILGSILIDWLPTLLHFALYCSAFAGIVYATYTQLEIQDSPFYVYVLTHLYVGSGSSSSSNIPLAATAVRPVAYFAAFALLWNLGWLTRGVAGWVVEESGYGMYRDLFFGWVEREKEREHERGRRLNEEVIRLVNESLVRQNRRWERFARAYIRAGVERRRGLKRSGIMVMVDQGPWMSKGSVVLGLAVDEDRGAETARDERVRSTTLQVVNASAEVAGASSPKNQEDRPSASNDSNSTTCRTSSLAEVPEITKISSVSSPSAIRDLMPWDDKAPGPVSSPEVYHLPKSSPIVGTEAPRHQEVSPEMPSKLDSTEPEGPPVSKQTSDGSLNLNVQEKTPIQDQSSLPKSTPGPESTTQLIPSQPSTPGQGRSASLDVTTPDATSLPDPTSSRDIATPRVDTRSITICSPSSSGGLKTQDIKTGINVKQAASIIDLGGRPEDIRCSPRPHRPTSTIAEASDEGSLSLHSLESRRTTDTPSIDPSSPTSPTSTITAPTPTPTPTYRNANPSPPSLHPGPSGIEHPESSLLGRLRRSVSQRSLQTPRLTLSARSARLHRARSAQFHNGSDTPMPAFMPMSAYTSTPMFASASRHIRSSSSPPSTPKPKPKRSLRDRLRALANTTTTTTPSKIEAKADTLDAHDTATPLASPSPAPATASTSTDFPTAPIPPTPETTMMANPATPVTATMIVADAFPSSPPAPPSLPHTPRILITRASNPASGSPRSSFSSGADDDVASSSSPYSLLEEKFLPVVVRRDGEGKGKGKGKGKDEARKDVGGK</sequence>
<protein>
    <submittedName>
        <fullName evidence="3">Uncharacterized protein</fullName>
    </submittedName>
</protein>
<dbReference type="GeneID" id="54490672"/>
<feature type="region of interest" description="Disordered" evidence="1">
    <location>
        <begin position="243"/>
        <end position="450"/>
    </location>
</feature>
<dbReference type="EMBL" id="ML996578">
    <property type="protein sequence ID" value="KAF2755265.1"/>
    <property type="molecule type" value="Genomic_DNA"/>
</dbReference>
<feature type="compositionally biased region" description="Low complexity" evidence="1">
    <location>
        <begin position="743"/>
        <end position="772"/>
    </location>
</feature>
<keyword evidence="2" id="KW-0472">Membrane</keyword>
<feature type="region of interest" description="Disordered" evidence="1">
    <location>
        <begin position="671"/>
        <end position="707"/>
    </location>
</feature>
<evidence type="ECO:0000256" key="2">
    <source>
        <dbReference type="SAM" id="Phobius"/>
    </source>
</evidence>
<feature type="compositionally biased region" description="Polar residues" evidence="1">
    <location>
        <begin position="433"/>
        <end position="446"/>
    </location>
</feature>
<name>A0A6A6VYH6_9PEZI</name>
<feature type="compositionally biased region" description="Low complexity" evidence="1">
    <location>
        <begin position="507"/>
        <end position="526"/>
    </location>
</feature>
<reference evidence="3" key="1">
    <citation type="journal article" date="2020" name="Stud. Mycol.">
        <title>101 Dothideomycetes genomes: a test case for predicting lifestyles and emergence of pathogens.</title>
        <authorList>
            <person name="Haridas S."/>
            <person name="Albert R."/>
            <person name="Binder M."/>
            <person name="Bloem J."/>
            <person name="Labutti K."/>
            <person name="Salamov A."/>
            <person name="Andreopoulos B."/>
            <person name="Baker S."/>
            <person name="Barry K."/>
            <person name="Bills G."/>
            <person name="Bluhm B."/>
            <person name="Cannon C."/>
            <person name="Castanera R."/>
            <person name="Culley D."/>
            <person name="Daum C."/>
            <person name="Ezra D."/>
            <person name="Gonzalez J."/>
            <person name="Henrissat B."/>
            <person name="Kuo A."/>
            <person name="Liang C."/>
            <person name="Lipzen A."/>
            <person name="Lutzoni F."/>
            <person name="Magnuson J."/>
            <person name="Mondo S."/>
            <person name="Nolan M."/>
            <person name="Ohm R."/>
            <person name="Pangilinan J."/>
            <person name="Park H.-J."/>
            <person name="Ramirez L."/>
            <person name="Alfaro M."/>
            <person name="Sun H."/>
            <person name="Tritt A."/>
            <person name="Yoshinaga Y."/>
            <person name="Zwiers L.-H."/>
            <person name="Turgeon B."/>
            <person name="Goodwin S."/>
            <person name="Spatafora J."/>
            <person name="Crous P."/>
            <person name="Grigoriev I."/>
        </authorList>
    </citation>
    <scope>NUCLEOTIDE SEQUENCE</scope>
    <source>
        <strain evidence="3">CBS 121739</strain>
    </source>
</reference>
<evidence type="ECO:0000256" key="1">
    <source>
        <dbReference type="SAM" id="MobiDB-lite"/>
    </source>
</evidence>
<evidence type="ECO:0000313" key="4">
    <source>
        <dbReference type="Proteomes" id="UP000799437"/>
    </source>
</evidence>
<feature type="compositionally biased region" description="Polar residues" evidence="1">
    <location>
        <begin position="353"/>
        <end position="424"/>
    </location>
</feature>
<feature type="compositionally biased region" description="Low complexity" evidence="1">
    <location>
        <begin position="672"/>
        <end position="694"/>
    </location>
</feature>
<proteinExistence type="predicted"/>
<feature type="region of interest" description="Disordered" evidence="1">
    <location>
        <begin position="617"/>
        <end position="641"/>
    </location>
</feature>
<feature type="region of interest" description="Disordered" evidence="1">
    <location>
        <begin position="743"/>
        <end position="808"/>
    </location>
</feature>
<dbReference type="AlphaFoldDB" id="A0A6A6VYH6"/>
<accession>A0A6A6VYH6</accession>
<organism evidence="3 4">
    <name type="scientific">Pseudovirgaria hyperparasitica</name>
    <dbReference type="NCBI Taxonomy" id="470096"/>
    <lineage>
        <taxon>Eukaryota</taxon>
        <taxon>Fungi</taxon>
        <taxon>Dikarya</taxon>
        <taxon>Ascomycota</taxon>
        <taxon>Pezizomycotina</taxon>
        <taxon>Dothideomycetes</taxon>
        <taxon>Dothideomycetes incertae sedis</taxon>
        <taxon>Acrospermales</taxon>
        <taxon>Acrospermaceae</taxon>
        <taxon>Pseudovirgaria</taxon>
    </lineage>
</organism>
<dbReference type="RefSeq" id="XP_033597716.1">
    <property type="nucleotide sequence ID" value="XM_033749618.1"/>
</dbReference>
<feature type="transmembrane region" description="Helical" evidence="2">
    <location>
        <begin position="30"/>
        <end position="63"/>
    </location>
</feature>
<keyword evidence="4" id="KW-1185">Reference proteome</keyword>
<feature type="compositionally biased region" description="Low complexity" evidence="1">
    <location>
        <begin position="546"/>
        <end position="557"/>
    </location>
</feature>
<keyword evidence="2" id="KW-0812">Transmembrane</keyword>
<evidence type="ECO:0000313" key="3">
    <source>
        <dbReference type="EMBL" id="KAF2755265.1"/>
    </source>
</evidence>
<feature type="region of interest" description="Disordered" evidence="1">
    <location>
        <begin position="462"/>
        <end position="557"/>
    </location>
</feature>
<feature type="compositionally biased region" description="Polar residues" evidence="1">
    <location>
        <begin position="262"/>
        <end position="277"/>
    </location>
</feature>
<keyword evidence="2" id="KW-1133">Transmembrane helix</keyword>
<dbReference type="Proteomes" id="UP000799437">
    <property type="component" value="Unassembled WGS sequence"/>
</dbReference>
<gene>
    <name evidence="3" type="ORF">EJ05DRAFT_540711</name>
</gene>